<accession>A0A7V8GKF3</accession>
<dbReference type="Gene3D" id="3.40.630.30">
    <property type="match status" value="1"/>
</dbReference>
<evidence type="ECO:0000259" key="7">
    <source>
        <dbReference type="PROSITE" id="PS51186"/>
    </source>
</evidence>
<protein>
    <submittedName>
        <fullName evidence="8">GNAT family N-acetyltransferase</fullName>
    </submittedName>
</protein>
<evidence type="ECO:0000256" key="1">
    <source>
        <dbReference type="ARBA" id="ARBA00009342"/>
    </source>
</evidence>
<proteinExistence type="inferred from homology"/>
<sequence length="181" mass="19363">MSLAAPEPLMPSHELDAFDSGVESLDRWLHRHALKNQVSGASRTFVACDARRVLAYYALASSAVAVDAATGRFRRNMPDPIPVVVLGRLAVDKSLQGQSIGRALVRDAGLRVLQAAETIGIRGMLVHALSEDAAAFYRQVGFEPSPLDSMVLLATLGDLKASCVNTRAYGSHRPEADTGHA</sequence>
<evidence type="ECO:0000313" key="8">
    <source>
        <dbReference type="EMBL" id="KAF1684986.1"/>
    </source>
</evidence>
<comment type="caution">
    <text evidence="8">The sequence shown here is derived from an EMBL/GenBank/DDBJ whole genome shotgun (WGS) entry which is preliminary data.</text>
</comment>
<name>A0A7V8GKF3_9GAMM</name>
<dbReference type="Pfam" id="PF13508">
    <property type="entry name" value="Acetyltransf_7"/>
    <property type="match status" value="1"/>
</dbReference>
<keyword evidence="4 8" id="KW-0808">Transferase</keyword>
<evidence type="ECO:0000313" key="9">
    <source>
        <dbReference type="Proteomes" id="UP000462066"/>
    </source>
</evidence>
<dbReference type="SUPFAM" id="SSF55729">
    <property type="entry name" value="Acyl-CoA N-acyltransferases (Nat)"/>
    <property type="match status" value="1"/>
</dbReference>
<evidence type="ECO:0000256" key="5">
    <source>
        <dbReference type="ARBA" id="ARBA00023315"/>
    </source>
</evidence>
<feature type="domain" description="N-acetyltransferase" evidence="7">
    <location>
        <begin position="1"/>
        <end position="162"/>
    </location>
</feature>
<evidence type="ECO:0000256" key="3">
    <source>
        <dbReference type="ARBA" id="ARBA00022649"/>
    </source>
</evidence>
<dbReference type="InterPro" id="IPR016181">
    <property type="entry name" value="Acyl_CoA_acyltransferase"/>
</dbReference>
<dbReference type="PANTHER" id="PTHR36449:SF1">
    <property type="entry name" value="ACETYLTRANSFERASE"/>
    <property type="match status" value="1"/>
</dbReference>
<dbReference type="PROSITE" id="PS51186">
    <property type="entry name" value="GNAT"/>
    <property type="match status" value="1"/>
</dbReference>
<comment type="catalytic activity">
    <reaction evidence="6">
        <text>glycyl-tRNA(Gly) + acetyl-CoA = N-acetylglycyl-tRNA(Gly) + CoA + H(+)</text>
        <dbReference type="Rhea" id="RHEA:81867"/>
        <dbReference type="Rhea" id="RHEA-COMP:9683"/>
        <dbReference type="Rhea" id="RHEA-COMP:19766"/>
        <dbReference type="ChEBI" id="CHEBI:15378"/>
        <dbReference type="ChEBI" id="CHEBI:57287"/>
        <dbReference type="ChEBI" id="CHEBI:57288"/>
        <dbReference type="ChEBI" id="CHEBI:78522"/>
        <dbReference type="ChEBI" id="CHEBI:232036"/>
    </reaction>
</comment>
<keyword evidence="3" id="KW-1277">Toxin-antitoxin system</keyword>
<dbReference type="GO" id="GO:0016747">
    <property type="term" value="F:acyltransferase activity, transferring groups other than amino-acyl groups"/>
    <property type="evidence" value="ECO:0007669"/>
    <property type="project" value="InterPro"/>
</dbReference>
<dbReference type="Proteomes" id="UP000462066">
    <property type="component" value="Unassembled WGS sequence"/>
</dbReference>
<evidence type="ECO:0000256" key="4">
    <source>
        <dbReference type="ARBA" id="ARBA00022679"/>
    </source>
</evidence>
<evidence type="ECO:0000256" key="6">
    <source>
        <dbReference type="ARBA" id="ARBA00049880"/>
    </source>
</evidence>
<gene>
    <name evidence="8" type="ORF">B1992_13790</name>
</gene>
<comment type="similarity">
    <text evidence="1">Belongs to the acetyltransferase family. GNAT subfamily.</text>
</comment>
<dbReference type="InterPro" id="IPR000182">
    <property type="entry name" value="GNAT_dom"/>
</dbReference>
<keyword evidence="5" id="KW-0012">Acyltransferase</keyword>
<keyword evidence="9" id="KW-1185">Reference proteome</keyword>
<organism evidence="8 9">
    <name type="scientific">Pseudoxanthomonas broegbernensis</name>
    <dbReference type="NCBI Taxonomy" id="83619"/>
    <lineage>
        <taxon>Bacteria</taxon>
        <taxon>Pseudomonadati</taxon>
        <taxon>Pseudomonadota</taxon>
        <taxon>Gammaproteobacteria</taxon>
        <taxon>Lysobacterales</taxon>
        <taxon>Lysobacteraceae</taxon>
        <taxon>Pseudoxanthomonas</taxon>
    </lineage>
</organism>
<keyword evidence="2" id="KW-0678">Repressor</keyword>
<dbReference type="PANTHER" id="PTHR36449">
    <property type="entry name" value="ACETYLTRANSFERASE-RELATED"/>
    <property type="match status" value="1"/>
</dbReference>
<dbReference type="EMBL" id="MWIP01000019">
    <property type="protein sequence ID" value="KAF1684986.1"/>
    <property type="molecule type" value="Genomic_DNA"/>
</dbReference>
<dbReference type="AlphaFoldDB" id="A0A7V8GKF3"/>
<dbReference type="CDD" id="cd04301">
    <property type="entry name" value="NAT_SF"/>
    <property type="match status" value="1"/>
</dbReference>
<reference evidence="8 9" key="1">
    <citation type="submission" date="2017-10" db="EMBL/GenBank/DDBJ databases">
        <title>Whole genome sequencing of Pseudoxanthomonas broegbernensis DSM 12573(T).</title>
        <authorList>
            <person name="Kumar S."/>
            <person name="Bansal K."/>
            <person name="Kaur A."/>
            <person name="Patil P."/>
            <person name="Sharma S."/>
            <person name="Patil P.B."/>
        </authorList>
    </citation>
    <scope>NUCLEOTIDE SEQUENCE [LARGE SCALE GENOMIC DNA]</scope>
    <source>
        <strain evidence="8 9">DSM 12573</strain>
    </source>
</reference>
<evidence type="ECO:0000256" key="2">
    <source>
        <dbReference type="ARBA" id="ARBA00022491"/>
    </source>
</evidence>